<proteinExistence type="predicted"/>
<accession>A0A927FDX2</accession>
<evidence type="ECO:0000259" key="1">
    <source>
        <dbReference type="Pfam" id="PF00248"/>
    </source>
</evidence>
<evidence type="ECO:0000313" key="2">
    <source>
        <dbReference type="EMBL" id="MBD5782629.1"/>
    </source>
</evidence>
<gene>
    <name evidence="2" type="ORF">IEN85_24240</name>
</gene>
<sequence>MKRRDFLGRVAGAALTAPMIGSVAYSKPIGSLPEVPKVTFERSGIVTTRLAQGTGFNGWDRQSDQTRQGFEGFVNLLRHGYDRGIRLFDLADLYGTHYYFREALRFIPREEVTILTKLWWRYNDPNPKKLSLDEQRRSARTAVERFRQELNVDVIDILLMHNVTSAEWDEDMAGYLEVLQEYKERGMIRALGMSCHTLQALQRASETEWVEVALTRINPYGKHMDGSPEEVIPVQRRFRERGANVIGMKIFGAGGLVDKRDECMKFAQNLGYLDAMTIGARSPEEIDDNIRLMAKYPAS</sequence>
<dbReference type="PANTHER" id="PTHR43312">
    <property type="entry name" value="D-THREO-ALDOSE 1-DEHYDROGENASE"/>
    <property type="match status" value="1"/>
</dbReference>
<dbReference type="InterPro" id="IPR023210">
    <property type="entry name" value="NADP_OxRdtase_dom"/>
</dbReference>
<dbReference type="Proteomes" id="UP000622317">
    <property type="component" value="Unassembled WGS sequence"/>
</dbReference>
<dbReference type="RefSeq" id="WP_191619698.1">
    <property type="nucleotide sequence ID" value="NZ_JACYFG010000061.1"/>
</dbReference>
<dbReference type="CDD" id="cd19100">
    <property type="entry name" value="AKR_unchar"/>
    <property type="match status" value="1"/>
</dbReference>
<keyword evidence="3" id="KW-1185">Reference proteome</keyword>
<evidence type="ECO:0000313" key="3">
    <source>
        <dbReference type="Proteomes" id="UP000622317"/>
    </source>
</evidence>
<comment type="caution">
    <text evidence="2">The sequence shown here is derived from an EMBL/GenBank/DDBJ whole genome shotgun (WGS) entry which is preliminary data.</text>
</comment>
<dbReference type="AlphaFoldDB" id="A0A927FDX2"/>
<reference evidence="2" key="1">
    <citation type="submission" date="2020-09" db="EMBL/GenBank/DDBJ databases">
        <title>Pelagicoccus enzymogenes sp. nov. with an EPS production, isolated from marine sediment.</title>
        <authorList>
            <person name="Feng X."/>
        </authorList>
    </citation>
    <scope>NUCLEOTIDE SEQUENCE</scope>
    <source>
        <strain evidence="2">NFK12</strain>
    </source>
</reference>
<protein>
    <submittedName>
        <fullName evidence="2">Aldo/keto reductase</fullName>
    </submittedName>
</protein>
<dbReference type="InterPro" id="IPR036812">
    <property type="entry name" value="NAD(P)_OxRdtase_dom_sf"/>
</dbReference>
<dbReference type="Gene3D" id="3.20.20.100">
    <property type="entry name" value="NADP-dependent oxidoreductase domain"/>
    <property type="match status" value="1"/>
</dbReference>
<dbReference type="PANTHER" id="PTHR43312:SF1">
    <property type="entry name" value="NADP-DEPENDENT OXIDOREDUCTASE DOMAIN-CONTAINING PROTEIN"/>
    <property type="match status" value="1"/>
</dbReference>
<feature type="domain" description="NADP-dependent oxidoreductase" evidence="1">
    <location>
        <begin position="66"/>
        <end position="261"/>
    </location>
</feature>
<dbReference type="SUPFAM" id="SSF51430">
    <property type="entry name" value="NAD(P)-linked oxidoreductase"/>
    <property type="match status" value="1"/>
</dbReference>
<name>A0A927FDX2_9BACT</name>
<dbReference type="EMBL" id="JACYFG010000061">
    <property type="protein sequence ID" value="MBD5782629.1"/>
    <property type="molecule type" value="Genomic_DNA"/>
</dbReference>
<dbReference type="PRINTS" id="PR00069">
    <property type="entry name" value="ALDKETRDTASE"/>
</dbReference>
<dbReference type="InterPro" id="IPR053135">
    <property type="entry name" value="AKR2_Oxidoreductase"/>
</dbReference>
<dbReference type="InterPro" id="IPR020471">
    <property type="entry name" value="AKR"/>
</dbReference>
<dbReference type="GO" id="GO:0016491">
    <property type="term" value="F:oxidoreductase activity"/>
    <property type="evidence" value="ECO:0007669"/>
    <property type="project" value="InterPro"/>
</dbReference>
<organism evidence="2 3">
    <name type="scientific">Pelagicoccus enzymogenes</name>
    <dbReference type="NCBI Taxonomy" id="2773457"/>
    <lineage>
        <taxon>Bacteria</taxon>
        <taxon>Pseudomonadati</taxon>
        <taxon>Verrucomicrobiota</taxon>
        <taxon>Opitutia</taxon>
        <taxon>Puniceicoccales</taxon>
        <taxon>Pelagicoccaceae</taxon>
        <taxon>Pelagicoccus</taxon>
    </lineage>
</organism>
<dbReference type="Pfam" id="PF00248">
    <property type="entry name" value="Aldo_ket_red"/>
    <property type="match status" value="1"/>
</dbReference>